<feature type="transmembrane region" description="Helical" evidence="9">
    <location>
        <begin position="214"/>
        <end position="235"/>
    </location>
</feature>
<dbReference type="GO" id="GO:0016887">
    <property type="term" value="F:ATP hydrolysis activity"/>
    <property type="evidence" value="ECO:0007669"/>
    <property type="project" value="InterPro"/>
</dbReference>
<feature type="transmembrane region" description="Helical" evidence="9">
    <location>
        <begin position="59"/>
        <end position="79"/>
    </location>
</feature>
<dbReference type="PANTHER" id="PTHR45772:SF2">
    <property type="entry name" value="ABC TRANSPORTER ATP-BINDING PROTEIN"/>
    <property type="match status" value="1"/>
</dbReference>
<keyword evidence="6" id="KW-0067">ATP-binding</keyword>
<keyword evidence="8 9" id="KW-0472">Membrane</keyword>
<dbReference type="Proteomes" id="UP000635606">
    <property type="component" value="Unassembled WGS sequence"/>
</dbReference>
<dbReference type="RefSeq" id="WP_203933064.1">
    <property type="nucleotide sequence ID" value="NZ_BOPH01000112.1"/>
</dbReference>
<evidence type="ECO:0000259" key="10">
    <source>
        <dbReference type="PROSITE" id="PS50893"/>
    </source>
</evidence>
<evidence type="ECO:0000256" key="3">
    <source>
        <dbReference type="ARBA" id="ARBA00022475"/>
    </source>
</evidence>
<dbReference type="InterPro" id="IPR051120">
    <property type="entry name" value="ABC_AA/LPS_Transport"/>
</dbReference>
<accession>A0A8J4EF28</accession>
<keyword evidence="4 9" id="KW-0812">Transmembrane</keyword>
<dbReference type="SUPFAM" id="SSF52540">
    <property type="entry name" value="P-loop containing nucleoside triphosphate hydrolases"/>
    <property type="match status" value="1"/>
</dbReference>
<protein>
    <recommendedName>
        <fullName evidence="10">ABC transporter domain-containing protein</fullName>
    </recommendedName>
</protein>
<evidence type="ECO:0000313" key="11">
    <source>
        <dbReference type="EMBL" id="GIJ73240.1"/>
    </source>
</evidence>
<dbReference type="Pfam" id="PF02653">
    <property type="entry name" value="BPD_transp_2"/>
    <property type="match status" value="1"/>
</dbReference>
<proteinExistence type="predicted"/>
<name>A0A8J4EF28_9ACTN</name>
<dbReference type="CDD" id="cd03219">
    <property type="entry name" value="ABC_Mj1267_LivG_branched"/>
    <property type="match status" value="1"/>
</dbReference>
<comment type="subcellular location">
    <subcellularLocation>
        <location evidence="1">Cell membrane</location>
        <topology evidence="1">Multi-pass membrane protein</topology>
    </subcellularLocation>
</comment>
<feature type="domain" description="ABC transporter" evidence="10">
    <location>
        <begin position="391"/>
        <end position="625"/>
    </location>
</feature>
<organism evidence="11 12">
    <name type="scientific">Virgisporangium ochraceum</name>
    <dbReference type="NCBI Taxonomy" id="65505"/>
    <lineage>
        <taxon>Bacteria</taxon>
        <taxon>Bacillati</taxon>
        <taxon>Actinomycetota</taxon>
        <taxon>Actinomycetes</taxon>
        <taxon>Micromonosporales</taxon>
        <taxon>Micromonosporaceae</taxon>
        <taxon>Virgisporangium</taxon>
    </lineage>
</organism>
<feature type="transmembrane region" description="Helical" evidence="9">
    <location>
        <begin position="241"/>
        <end position="257"/>
    </location>
</feature>
<dbReference type="Gene3D" id="3.40.50.300">
    <property type="entry name" value="P-loop containing nucleotide triphosphate hydrolases"/>
    <property type="match status" value="1"/>
</dbReference>
<dbReference type="InterPro" id="IPR043428">
    <property type="entry name" value="LivM-like"/>
</dbReference>
<evidence type="ECO:0000256" key="5">
    <source>
        <dbReference type="ARBA" id="ARBA00022741"/>
    </source>
</evidence>
<evidence type="ECO:0000256" key="7">
    <source>
        <dbReference type="ARBA" id="ARBA00022989"/>
    </source>
</evidence>
<keyword evidence="2" id="KW-0813">Transport</keyword>
<gene>
    <name evidence="11" type="ORF">Voc01_081570</name>
</gene>
<keyword evidence="7 9" id="KW-1133">Transmembrane helix</keyword>
<evidence type="ECO:0000256" key="4">
    <source>
        <dbReference type="ARBA" id="ARBA00022692"/>
    </source>
</evidence>
<keyword evidence="3" id="KW-1003">Cell membrane</keyword>
<dbReference type="AlphaFoldDB" id="A0A8J4EF28"/>
<dbReference type="GO" id="GO:0005886">
    <property type="term" value="C:plasma membrane"/>
    <property type="evidence" value="ECO:0007669"/>
    <property type="project" value="UniProtKB-SubCell"/>
</dbReference>
<evidence type="ECO:0000256" key="6">
    <source>
        <dbReference type="ARBA" id="ARBA00022840"/>
    </source>
</evidence>
<dbReference type="GO" id="GO:0015658">
    <property type="term" value="F:branched-chain amino acid transmembrane transporter activity"/>
    <property type="evidence" value="ECO:0007669"/>
    <property type="project" value="InterPro"/>
</dbReference>
<feature type="transmembrane region" description="Helical" evidence="9">
    <location>
        <begin position="85"/>
        <end position="108"/>
    </location>
</feature>
<dbReference type="InterPro" id="IPR027417">
    <property type="entry name" value="P-loop_NTPase"/>
</dbReference>
<dbReference type="GO" id="GO:0005524">
    <property type="term" value="F:ATP binding"/>
    <property type="evidence" value="ECO:0007669"/>
    <property type="project" value="UniProtKB-KW"/>
</dbReference>
<feature type="transmembrane region" description="Helical" evidence="9">
    <location>
        <begin position="340"/>
        <end position="358"/>
    </location>
</feature>
<dbReference type="PANTHER" id="PTHR45772">
    <property type="entry name" value="CONSERVED COMPONENT OF ABC TRANSPORTER FOR NATURAL AMINO ACIDS-RELATED"/>
    <property type="match status" value="1"/>
</dbReference>
<feature type="transmembrane region" description="Helical" evidence="9">
    <location>
        <begin position="162"/>
        <end position="181"/>
    </location>
</feature>
<dbReference type="Pfam" id="PF12399">
    <property type="entry name" value="BCA_ABC_TP_C"/>
    <property type="match status" value="1"/>
</dbReference>
<comment type="caution">
    <text evidence="11">The sequence shown here is derived from an EMBL/GenBank/DDBJ whole genome shotgun (WGS) entry which is preliminary data.</text>
</comment>
<sequence>MRRRALIGFPLAIALLAVLSLYRVTLGFPVAYLVLITSILFWVTQATSWNILSGYSGYFSFGQAAYVGIGAYSTAVLFGRHGVNFYLTVVVAAALSAVLALAVGALAFRLRSLRGEIFALLTLAVPFILAALARINTSIDGGQGIIVSVPDYPEGIGLFQDFLYLISLLVAGAAVAVAFVIRRTRIGWALSAVHDAEDVAEGLGVATFRYKLQALVASAVIGGVGGAVFALQIGFVAVDSIFHLTIPLFVIVISVLGGRTHWMGPVAGAVLVVLLQDRLTASGLGEWQLIVLGAILVALVIVAPEGIWSELRAHPLVAAGTALVVIAVVWFLPAAEPLDAVLAGLLAATVVAMVRGRLSKPPPRVPPAETENVEIAAKAQPAAVEIGAPLVECTDITRHFGGVRALDGVSLTIHEGEIVGLVGPNGSGKSTLVSILAGSQRPTGGRLSIEGHDVTGRPPHRIAHAGVARTYQIPKPFTSMTVRDNVAMAVMFGRTPKGLDAARADALRPLETVGLAHLADAYPAALNLHQRQLLEIARALAANPKVLLLDEALAGLNPVEIDNAVAVIRRVHESGVAIVIVEHLLRVVNQLATRLVVLDRGTRLADGDPKTVLADPAVVRAYLGKRAHA</sequence>
<dbReference type="InterPro" id="IPR003439">
    <property type="entry name" value="ABC_transporter-like_ATP-bd"/>
</dbReference>
<feature type="transmembrane region" description="Helical" evidence="9">
    <location>
        <begin position="117"/>
        <end position="135"/>
    </location>
</feature>
<feature type="transmembrane region" description="Helical" evidence="9">
    <location>
        <begin position="30"/>
        <end position="52"/>
    </location>
</feature>
<dbReference type="InterPro" id="IPR003593">
    <property type="entry name" value="AAA+_ATPase"/>
</dbReference>
<dbReference type="Pfam" id="PF00005">
    <property type="entry name" value="ABC_tran"/>
    <property type="match status" value="1"/>
</dbReference>
<reference evidence="11" key="1">
    <citation type="submission" date="2021-01" db="EMBL/GenBank/DDBJ databases">
        <title>Whole genome shotgun sequence of Virgisporangium ochraceum NBRC 16418.</title>
        <authorList>
            <person name="Komaki H."/>
            <person name="Tamura T."/>
        </authorList>
    </citation>
    <scope>NUCLEOTIDE SEQUENCE</scope>
    <source>
        <strain evidence="11">NBRC 16418</strain>
    </source>
</reference>
<evidence type="ECO:0000256" key="9">
    <source>
        <dbReference type="SAM" id="Phobius"/>
    </source>
</evidence>
<dbReference type="CDD" id="cd06581">
    <property type="entry name" value="TM_PBP1_LivM_like"/>
    <property type="match status" value="1"/>
</dbReference>
<keyword evidence="12" id="KW-1185">Reference proteome</keyword>
<evidence type="ECO:0000313" key="12">
    <source>
        <dbReference type="Proteomes" id="UP000635606"/>
    </source>
</evidence>
<dbReference type="InterPro" id="IPR032823">
    <property type="entry name" value="BCA_ABC_TP_C"/>
</dbReference>
<dbReference type="PROSITE" id="PS50893">
    <property type="entry name" value="ABC_TRANSPORTER_2"/>
    <property type="match status" value="1"/>
</dbReference>
<dbReference type="EMBL" id="BOPH01000112">
    <property type="protein sequence ID" value="GIJ73240.1"/>
    <property type="molecule type" value="Genomic_DNA"/>
</dbReference>
<evidence type="ECO:0000256" key="2">
    <source>
        <dbReference type="ARBA" id="ARBA00022448"/>
    </source>
</evidence>
<feature type="transmembrane region" description="Helical" evidence="9">
    <location>
        <begin position="287"/>
        <end position="304"/>
    </location>
</feature>
<dbReference type="SMART" id="SM00382">
    <property type="entry name" value="AAA"/>
    <property type="match status" value="1"/>
</dbReference>
<feature type="transmembrane region" description="Helical" evidence="9">
    <location>
        <begin position="316"/>
        <end position="334"/>
    </location>
</feature>
<evidence type="ECO:0000256" key="1">
    <source>
        <dbReference type="ARBA" id="ARBA00004651"/>
    </source>
</evidence>
<keyword evidence="5" id="KW-0547">Nucleotide-binding</keyword>
<dbReference type="InterPro" id="IPR001851">
    <property type="entry name" value="ABC_transp_permease"/>
</dbReference>
<evidence type="ECO:0000256" key="8">
    <source>
        <dbReference type="ARBA" id="ARBA00023136"/>
    </source>
</evidence>